<reference evidence="1 3" key="1">
    <citation type="journal article" date="2015" name="PLoS ONE">
        <title>Genomic analysis reveals the molecular basis for capsule loss in the group B streptococcus population.</title>
        <authorList>
            <consortium name="DEVANI Consortium"/>
            <person name="Rosini R."/>
            <person name="Campisi E."/>
            <person name="De Chiara M."/>
            <person name="Tettelin H."/>
            <person name="Rinaudo D."/>
            <person name="Toniolo C."/>
            <person name="Metruccio M."/>
            <person name="Guidotti S."/>
            <person name="Sorensen U.B."/>
            <person name="Kilian M."/>
            <person name="Ramirez M."/>
            <person name="Janulczyk R."/>
            <person name="Donati C."/>
            <person name="Grandi G."/>
            <person name="Margarit I."/>
        </authorList>
    </citation>
    <scope>NUCLEOTIDE SEQUENCE [LARGE SCALE GENOMIC DNA]</scope>
    <source>
        <strain evidence="1 3">ES-PW-063</strain>
    </source>
</reference>
<dbReference type="EMBL" id="LCVB01000027">
    <property type="protein sequence ID" value="KLJ29719.1"/>
    <property type="molecule type" value="Genomic_DNA"/>
</dbReference>
<accession>A0AAW6XTK1</accession>
<dbReference type="RefSeq" id="WP_000165748.1">
    <property type="nucleotide sequence ID" value="NZ_CABMHV010000006.1"/>
</dbReference>
<dbReference type="Proteomes" id="UP001230629">
    <property type="component" value="Unassembled WGS sequence"/>
</dbReference>
<evidence type="ECO:0008006" key="5">
    <source>
        <dbReference type="Google" id="ProtNLM"/>
    </source>
</evidence>
<sequence length="66" mass="7689">MTKPRKQRIYAIYDDDKFVDVGTKEELSARLGIKKATIEQYMTKSYQARPSSKRIAIFVGVEEIEF</sequence>
<dbReference type="KEGG" id="sage:EN72_03255"/>
<evidence type="ECO:0000313" key="1">
    <source>
        <dbReference type="EMBL" id="KLJ29719.1"/>
    </source>
</evidence>
<reference evidence="2" key="2">
    <citation type="submission" date="2023-05" db="EMBL/GenBank/DDBJ databases">
        <title>Cataloging the Phylogenetic Diversity of Human Bladder Bacteria.</title>
        <authorList>
            <person name="Du J."/>
        </authorList>
    </citation>
    <scope>NUCLEOTIDE SEQUENCE</scope>
    <source>
        <strain evidence="2">UMB8703</strain>
    </source>
</reference>
<evidence type="ECO:0000313" key="4">
    <source>
        <dbReference type="Proteomes" id="UP001230629"/>
    </source>
</evidence>
<gene>
    <name evidence="2" type="ORF">QP229_00650</name>
    <name evidence="1" type="ORF">WA45_05055</name>
</gene>
<protein>
    <recommendedName>
        <fullName evidence="5">Phage protein</fullName>
    </recommendedName>
</protein>
<name>A0AAW6XTK1_STRAG</name>
<evidence type="ECO:0000313" key="2">
    <source>
        <dbReference type="EMBL" id="MDK6898511.1"/>
    </source>
</evidence>
<dbReference type="KEGG" id="sagg:EN73_03335"/>
<dbReference type="AlphaFoldDB" id="A0AAW6XTK1"/>
<dbReference type="EMBL" id="JASOIH010000001">
    <property type="protein sequence ID" value="MDK6898511.1"/>
    <property type="molecule type" value="Genomic_DNA"/>
</dbReference>
<organism evidence="2 4">
    <name type="scientific">Streptococcus agalactiae</name>
    <dbReference type="NCBI Taxonomy" id="1311"/>
    <lineage>
        <taxon>Bacteria</taxon>
        <taxon>Bacillati</taxon>
        <taxon>Bacillota</taxon>
        <taxon>Bacilli</taxon>
        <taxon>Lactobacillales</taxon>
        <taxon>Streptococcaceae</taxon>
        <taxon>Streptococcus</taxon>
    </lineage>
</organism>
<dbReference type="Proteomes" id="UP000035174">
    <property type="component" value="Unassembled WGS sequence"/>
</dbReference>
<comment type="caution">
    <text evidence="2">The sequence shown here is derived from an EMBL/GenBank/DDBJ whole genome shotgun (WGS) entry which is preliminary data.</text>
</comment>
<evidence type="ECO:0000313" key="3">
    <source>
        <dbReference type="Proteomes" id="UP000035174"/>
    </source>
</evidence>
<proteinExistence type="predicted"/>